<gene>
    <name evidence="3" type="ORF">GCM10023183_34920</name>
</gene>
<evidence type="ECO:0000256" key="1">
    <source>
        <dbReference type="SAM" id="SignalP"/>
    </source>
</evidence>
<feature type="signal peptide" evidence="1">
    <location>
        <begin position="1"/>
        <end position="20"/>
    </location>
</feature>
<dbReference type="Proteomes" id="UP001501844">
    <property type="component" value="Unassembled WGS sequence"/>
</dbReference>
<comment type="caution">
    <text evidence="3">The sequence shown here is derived from an EMBL/GenBank/DDBJ whole genome shotgun (WGS) entry which is preliminary data.</text>
</comment>
<feature type="domain" description="Lipid/polyisoprenoid-binding YceI-like" evidence="2">
    <location>
        <begin position="25"/>
        <end position="195"/>
    </location>
</feature>
<accession>A0ABP8G068</accession>
<dbReference type="Pfam" id="PF04264">
    <property type="entry name" value="YceI"/>
    <property type="match status" value="1"/>
</dbReference>
<reference evidence="4" key="1">
    <citation type="journal article" date="2019" name="Int. J. Syst. Evol. Microbiol.">
        <title>The Global Catalogue of Microorganisms (GCM) 10K type strain sequencing project: providing services to taxonomists for standard genome sequencing and annotation.</title>
        <authorList>
            <consortium name="The Broad Institute Genomics Platform"/>
            <consortium name="The Broad Institute Genome Sequencing Center for Infectious Disease"/>
            <person name="Wu L."/>
            <person name="Ma J."/>
        </authorList>
    </citation>
    <scope>NUCLEOTIDE SEQUENCE [LARGE SCALE GENOMIC DNA]</scope>
    <source>
        <strain evidence="4">JCM 17917</strain>
    </source>
</reference>
<proteinExistence type="predicted"/>
<dbReference type="SUPFAM" id="SSF101874">
    <property type="entry name" value="YceI-like"/>
    <property type="match status" value="1"/>
</dbReference>
<protein>
    <submittedName>
        <fullName evidence="3">YceI family protein</fullName>
    </submittedName>
</protein>
<keyword evidence="4" id="KW-1185">Reference proteome</keyword>
<dbReference type="PANTHER" id="PTHR34406:SF1">
    <property type="entry name" value="PROTEIN YCEI"/>
    <property type="match status" value="1"/>
</dbReference>
<dbReference type="EMBL" id="BAABGX010000003">
    <property type="protein sequence ID" value="GAA4314640.1"/>
    <property type="molecule type" value="Genomic_DNA"/>
</dbReference>
<feature type="chain" id="PRO_5045754742" evidence="1">
    <location>
        <begin position="21"/>
        <end position="196"/>
    </location>
</feature>
<name>A0ABP8G068_9BACT</name>
<evidence type="ECO:0000313" key="3">
    <source>
        <dbReference type="EMBL" id="GAA4314640.1"/>
    </source>
</evidence>
<dbReference type="InterPro" id="IPR007372">
    <property type="entry name" value="Lipid/polyisoprenoid-bd_YceI"/>
</dbReference>
<dbReference type="RefSeq" id="WP_345169098.1">
    <property type="nucleotide sequence ID" value="NZ_BAABGX010000003.1"/>
</dbReference>
<dbReference type="PANTHER" id="PTHR34406">
    <property type="entry name" value="PROTEIN YCEI"/>
    <property type="match status" value="1"/>
</dbReference>
<keyword evidence="1" id="KW-0732">Signal</keyword>
<dbReference type="InterPro" id="IPR036761">
    <property type="entry name" value="TTHA0802/YceI-like_sf"/>
</dbReference>
<evidence type="ECO:0000259" key="2">
    <source>
        <dbReference type="SMART" id="SM00867"/>
    </source>
</evidence>
<evidence type="ECO:0000313" key="4">
    <source>
        <dbReference type="Proteomes" id="UP001501844"/>
    </source>
</evidence>
<dbReference type="SMART" id="SM00867">
    <property type="entry name" value="YceI"/>
    <property type="match status" value="1"/>
</dbReference>
<sequence length="196" mass="21129">MKLKNTLLVALVAFVTFSFAGKGIDYKVVNGQSKVTWVGKKVAGEHSGAIKIAQGKLTSNGKNITGGTFTMDMTSISNTDITDAKYNQQLVGHLKNDDFFATDKYPTSTLAITKVTKAKNGQYLINGDLTIKGIKKPISFPATVTHAGNQIKAKAAIKVDRTAYDIKYGSGSFFDNLGDKAIDNEFILNVDLVAQK</sequence>
<organism evidence="3 4">
    <name type="scientific">Nibribacter koreensis</name>
    <dbReference type="NCBI Taxonomy" id="1084519"/>
    <lineage>
        <taxon>Bacteria</taxon>
        <taxon>Pseudomonadati</taxon>
        <taxon>Bacteroidota</taxon>
        <taxon>Cytophagia</taxon>
        <taxon>Cytophagales</taxon>
        <taxon>Hymenobacteraceae</taxon>
        <taxon>Nibribacter</taxon>
    </lineage>
</organism>
<dbReference type="Gene3D" id="2.40.128.110">
    <property type="entry name" value="Lipid/polyisoprenoid-binding, YceI-like"/>
    <property type="match status" value="1"/>
</dbReference>